<dbReference type="AlphaFoldDB" id="R4UK93"/>
<evidence type="ECO:0008006" key="2">
    <source>
        <dbReference type="Google" id="ProtNLM"/>
    </source>
</evidence>
<evidence type="ECO:0000313" key="1">
    <source>
        <dbReference type="EMBL" id="AGM32519.1"/>
    </source>
</evidence>
<accession>R4UK93</accession>
<feature type="non-terminal residue" evidence="1">
    <location>
        <position position="302"/>
    </location>
</feature>
<dbReference type="EMBL" id="KC740695">
    <property type="protein sequence ID" value="AGM32519.1"/>
    <property type="molecule type" value="mRNA"/>
</dbReference>
<organism evidence="1">
    <name type="scientific">Coptotermes formosanus</name>
    <name type="common">Formosan subterranean termite</name>
    <dbReference type="NCBI Taxonomy" id="36987"/>
    <lineage>
        <taxon>Eukaryota</taxon>
        <taxon>Metazoa</taxon>
        <taxon>Ecdysozoa</taxon>
        <taxon>Arthropoda</taxon>
        <taxon>Hexapoda</taxon>
        <taxon>Insecta</taxon>
        <taxon>Pterygota</taxon>
        <taxon>Neoptera</taxon>
        <taxon>Polyneoptera</taxon>
        <taxon>Dictyoptera</taxon>
        <taxon>Blattodea</taxon>
        <taxon>Blattoidea</taxon>
        <taxon>Termitoidae</taxon>
        <taxon>Rhinotermitidae</taxon>
        <taxon>Coptotermes</taxon>
    </lineage>
</organism>
<proteinExistence type="evidence at transcript level"/>
<sequence length="302" mass="34858">MGIICLMSELNFIDEIHFDFTQISKYSSSKCFSLKISNKEFNLTAEQLFFIGPSLSKNNDETSFVIDDDLNNVLDCFEMILSLFKDQKEILIEPDLSQSFLSLAQHFGNENLMQICFKVKNLQKPFPFKLSLTSLFQVEQSIFEKYETFTIEIDGKVFKVNPVLMSIISKRVEELFIEGEYELVLSTPEGINVTEFKCLMNDICLLFRGFSVDLSKYSILVVESMKESLKIEQFQDHIDFRKNSPVSLQDAIFILQKSNLKDINNVVIDKIASNFDQVLENQNLKDQIEKVSVEKLDKIFSS</sequence>
<reference evidence="1" key="1">
    <citation type="submission" date="2013-03" db="EMBL/GenBank/DDBJ databases">
        <title>Immune-Related transcriptome of Coptotermes formosanus Shiraki workers: the defense mechanism.</title>
        <authorList>
            <person name="Hussain A."/>
            <person name="Li Y.F."/>
            <person name="Wen S.Y."/>
        </authorList>
    </citation>
    <scope>NUCLEOTIDE SEQUENCE</scope>
</reference>
<name>R4UK93_COPFO</name>
<protein>
    <recommendedName>
        <fullName evidence="2">BTB domain-containing protein</fullName>
    </recommendedName>
</protein>